<dbReference type="EMBL" id="JAMYPJ010000083">
    <property type="protein sequence ID" value="MER8937569.1"/>
    <property type="molecule type" value="Genomic_DNA"/>
</dbReference>
<sequence length="72" mass="8180">MARSKEKRIGYLRGKMPDGTEAVVSLSKIGRDYRIGCGFKDHLCHPSVRDIEGVRREALLVFDVRDAIYQSI</sequence>
<dbReference type="RefSeq" id="WP_352657911.1">
    <property type="nucleotide sequence ID" value="NZ_JAMYMY010000080.1"/>
</dbReference>
<dbReference type="Proteomes" id="UP001464387">
    <property type="component" value="Unassembled WGS sequence"/>
</dbReference>
<organism evidence="1 2">
    <name type="scientific">Mesorhizobium opportunistum</name>
    <dbReference type="NCBI Taxonomy" id="593909"/>
    <lineage>
        <taxon>Bacteria</taxon>
        <taxon>Pseudomonadati</taxon>
        <taxon>Pseudomonadota</taxon>
        <taxon>Alphaproteobacteria</taxon>
        <taxon>Hyphomicrobiales</taxon>
        <taxon>Phyllobacteriaceae</taxon>
        <taxon>Mesorhizobium</taxon>
    </lineage>
</organism>
<evidence type="ECO:0000313" key="2">
    <source>
        <dbReference type="Proteomes" id="UP001464387"/>
    </source>
</evidence>
<comment type="caution">
    <text evidence="1">The sequence shown here is derived from an EMBL/GenBank/DDBJ whole genome shotgun (WGS) entry which is preliminary data.</text>
</comment>
<reference evidence="1 2" key="1">
    <citation type="journal article" date="2024" name="Proc. Natl. Acad. Sci. U.S.A.">
        <title>The evolutionary genomics of adaptation to stress in wild rhizobium bacteria.</title>
        <authorList>
            <person name="Kehlet-Delgado H."/>
            <person name="Montoya A.P."/>
            <person name="Jensen K.T."/>
            <person name="Wendlandt C.E."/>
            <person name="Dexheimer C."/>
            <person name="Roberts M."/>
            <person name="Torres Martinez L."/>
            <person name="Friesen M.L."/>
            <person name="Griffitts J.S."/>
            <person name="Porter S.S."/>
        </authorList>
    </citation>
    <scope>NUCLEOTIDE SEQUENCE [LARGE SCALE GENOMIC DNA]</scope>
    <source>
        <strain evidence="1 2">M0729</strain>
    </source>
</reference>
<keyword evidence="2" id="KW-1185">Reference proteome</keyword>
<gene>
    <name evidence="1" type="ORF">NKI33_32065</name>
</gene>
<proteinExistence type="predicted"/>
<name>A0ABV1YRG9_9HYPH</name>
<protein>
    <submittedName>
        <fullName evidence="1">Uncharacterized protein</fullName>
    </submittedName>
</protein>
<evidence type="ECO:0000313" key="1">
    <source>
        <dbReference type="EMBL" id="MER8937569.1"/>
    </source>
</evidence>
<accession>A0ABV1YRG9</accession>